<name>T1EPX5_HELRO</name>
<dbReference type="Pfam" id="PF02014">
    <property type="entry name" value="Reeler"/>
    <property type="match status" value="1"/>
</dbReference>
<feature type="compositionally biased region" description="Basic and acidic residues" evidence="1">
    <location>
        <begin position="119"/>
        <end position="128"/>
    </location>
</feature>
<organism evidence="5 6">
    <name type="scientific">Helobdella robusta</name>
    <name type="common">Californian leech</name>
    <dbReference type="NCBI Taxonomy" id="6412"/>
    <lineage>
        <taxon>Eukaryota</taxon>
        <taxon>Metazoa</taxon>
        <taxon>Spiralia</taxon>
        <taxon>Lophotrochozoa</taxon>
        <taxon>Annelida</taxon>
        <taxon>Clitellata</taxon>
        <taxon>Hirudinea</taxon>
        <taxon>Rhynchobdellida</taxon>
        <taxon>Glossiphoniidae</taxon>
        <taxon>Helobdella</taxon>
    </lineage>
</organism>
<dbReference type="GeneID" id="20198625"/>
<dbReference type="InterPro" id="IPR002861">
    <property type="entry name" value="Reeler_dom"/>
</dbReference>
<dbReference type="InParanoid" id="T1EPX5"/>
<reference evidence="4 6" key="2">
    <citation type="journal article" date="2013" name="Nature">
        <title>Insights into bilaterian evolution from three spiralian genomes.</title>
        <authorList>
            <person name="Simakov O."/>
            <person name="Marletaz F."/>
            <person name="Cho S.J."/>
            <person name="Edsinger-Gonzales E."/>
            <person name="Havlak P."/>
            <person name="Hellsten U."/>
            <person name="Kuo D.H."/>
            <person name="Larsson T."/>
            <person name="Lv J."/>
            <person name="Arendt D."/>
            <person name="Savage R."/>
            <person name="Osoegawa K."/>
            <person name="de Jong P."/>
            <person name="Grimwood J."/>
            <person name="Chapman J.A."/>
            <person name="Shapiro H."/>
            <person name="Aerts A."/>
            <person name="Otillar R.P."/>
            <person name="Terry A.Y."/>
            <person name="Boore J.L."/>
            <person name="Grigoriev I.V."/>
            <person name="Lindberg D.R."/>
            <person name="Seaver E.C."/>
            <person name="Weisblat D.A."/>
            <person name="Putnam N.H."/>
            <person name="Rokhsar D.S."/>
        </authorList>
    </citation>
    <scope>NUCLEOTIDE SEQUENCE</scope>
</reference>
<dbReference type="HOGENOM" id="CLU_1612603_0_0_1"/>
<keyword evidence="2" id="KW-0732">Signal</keyword>
<feature type="signal peptide" evidence="2">
    <location>
        <begin position="1"/>
        <end position="24"/>
    </location>
</feature>
<dbReference type="KEGG" id="hro:HELRODRAFT_160177"/>
<feature type="region of interest" description="Disordered" evidence="1">
    <location>
        <begin position="117"/>
        <end position="147"/>
    </location>
</feature>
<accession>T1EPX5</accession>
<evidence type="ECO:0000313" key="5">
    <source>
        <dbReference type="EnsemblMetazoa" id="HelroP160177"/>
    </source>
</evidence>
<keyword evidence="6" id="KW-1185">Reference proteome</keyword>
<evidence type="ECO:0000313" key="4">
    <source>
        <dbReference type="EMBL" id="ESO06054.1"/>
    </source>
</evidence>
<feature type="compositionally biased region" description="Low complexity" evidence="1">
    <location>
        <begin position="129"/>
        <end position="138"/>
    </location>
</feature>
<reference evidence="6" key="1">
    <citation type="submission" date="2012-12" db="EMBL/GenBank/DDBJ databases">
        <authorList>
            <person name="Hellsten U."/>
            <person name="Grimwood J."/>
            <person name="Chapman J.A."/>
            <person name="Shapiro H."/>
            <person name="Aerts A."/>
            <person name="Otillar R.P."/>
            <person name="Terry A.Y."/>
            <person name="Boore J.L."/>
            <person name="Simakov O."/>
            <person name="Marletaz F."/>
            <person name="Cho S.-J."/>
            <person name="Edsinger-Gonzales E."/>
            <person name="Havlak P."/>
            <person name="Kuo D.-H."/>
            <person name="Larsson T."/>
            <person name="Lv J."/>
            <person name="Arendt D."/>
            <person name="Savage R."/>
            <person name="Osoegawa K."/>
            <person name="de Jong P."/>
            <person name="Lindberg D.R."/>
            <person name="Seaver E.C."/>
            <person name="Weisblat D.A."/>
            <person name="Putnam N.H."/>
            <person name="Grigoriev I.V."/>
            <person name="Rokhsar D.S."/>
        </authorList>
    </citation>
    <scope>NUCLEOTIDE SEQUENCE</scope>
</reference>
<evidence type="ECO:0000313" key="6">
    <source>
        <dbReference type="Proteomes" id="UP000015101"/>
    </source>
</evidence>
<dbReference type="EMBL" id="KB096324">
    <property type="protein sequence ID" value="ESO06054.1"/>
    <property type="molecule type" value="Genomic_DNA"/>
</dbReference>
<proteinExistence type="predicted"/>
<gene>
    <name evidence="5" type="primary">20198625</name>
    <name evidence="4" type="ORF">HELRODRAFT_160177</name>
</gene>
<sequence>MNKLILYSTCYNILAFLLIVSSDSEIKFECGGLDNLAPSTSGAPFQLSLFDQDNIPTGFYHKDSYVSVQLKFSGSLAIRSIMIQANKVLEKQPVGSWKVVQPQSKLDIRSCVNTNDTLIGDKRKEQKSSNKNNATNNSRDAPDLSFPRFKIQKPAGAGAGAGAGF</sequence>
<dbReference type="EMBL" id="AMQM01000530">
    <property type="status" value="NOT_ANNOTATED_CDS"/>
    <property type="molecule type" value="Genomic_DNA"/>
</dbReference>
<dbReference type="Proteomes" id="UP000015101">
    <property type="component" value="Unassembled WGS sequence"/>
</dbReference>
<evidence type="ECO:0000256" key="2">
    <source>
        <dbReference type="SAM" id="SignalP"/>
    </source>
</evidence>
<protein>
    <recommendedName>
        <fullName evidence="3">Reelin domain-containing protein</fullName>
    </recommendedName>
</protein>
<dbReference type="AlphaFoldDB" id="T1EPX5"/>
<reference evidence="5" key="3">
    <citation type="submission" date="2015-06" db="UniProtKB">
        <authorList>
            <consortium name="EnsemblMetazoa"/>
        </authorList>
    </citation>
    <scope>IDENTIFICATION</scope>
</reference>
<dbReference type="RefSeq" id="XP_009015422.1">
    <property type="nucleotide sequence ID" value="XM_009017174.1"/>
</dbReference>
<evidence type="ECO:0000256" key="1">
    <source>
        <dbReference type="SAM" id="MobiDB-lite"/>
    </source>
</evidence>
<dbReference type="CTD" id="20198625"/>
<evidence type="ECO:0000259" key="3">
    <source>
        <dbReference type="Pfam" id="PF02014"/>
    </source>
</evidence>
<dbReference type="EnsemblMetazoa" id="HelroT160177">
    <property type="protein sequence ID" value="HelroP160177"/>
    <property type="gene ID" value="HelroG160177"/>
</dbReference>
<feature type="domain" description="Reelin" evidence="3">
    <location>
        <begin position="42"/>
        <end position="129"/>
    </location>
</feature>
<feature type="chain" id="PRO_5010979934" description="Reelin domain-containing protein" evidence="2">
    <location>
        <begin position="25"/>
        <end position="165"/>
    </location>
</feature>